<evidence type="ECO:0000259" key="1">
    <source>
        <dbReference type="Pfam" id="PF13601"/>
    </source>
</evidence>
<feature type="domain" description="Winged helix DNA-binding" evidence="1">
    <location>
        <begin position="1"/>
        <end position="74"/>
    </location>
</feature>
<evidence type="ECO:0000313" key="2">
    <source>
        <dbReference type="EMBL" id="MCS0635310.1"/>
    </source>
</evidence>
<sequence length="78" mass="8453">MAALVAAEKAEFAFVRDLVEISDSVLSKQLAALEEAGWLEVRKVRAGRRVRTWVSLTGEGREAYARHLAALRAITGGG</sequence>
<accession>A0ABT2CD98</accession>
<dbReference type="InterPro" id="IPR036388">
    <property type="entry name" value="WH-like_DNA-bd_sf"/>
</dbReference>
<name>A0ABT2CD98_9ACTN</name>
<dbReference type="SUPFAM" id="SSF46785">
    <property type="entry name" value="Winged helix' DNA-binding domain"/>
    <property type="match status" value="1"/>
</dbReference>
<protein>
    <submittedName>
        <fullName evidence="2">Transcriptional regulator</fullName>
    </submittedName>
</protein>
<dbReference type="InterPro" id="IPR036390">
    <property type="entry name" value="WH_DNA-bd_sf"/>
</dbReference>
<dbReference type="Proteomes" id="UP001431313">
    <property type="component" value="Unassembled WGS sequence"/>
</dbReference>
<proteinExistence type="predicted"/>
<comment type="caution">
    <text evidence="2">The sequence shown here is derived from an EMBL/GenBank/DDBJ whole genome shotgun (WGS) entry which is preliminary data.</text>
</comment>
<reference evidence="2" key="1">
    <citation type="submission" date="2022-08" db="EMBL/GenBank/DDBJ databases">
        <authorList>
            <person name="Somphong A."/>
            <person name="Phongsopitanun W."/>
        </authorList>
    </citation>
    <scope>NUCLEOTIDE SEQUENCE</scope>
    <source>
        <strain evidence="2">LP05-1</strain>
    </source>
</reference>
<dbReference type="Gene3D" id="1.10.10.10">
    <property type="entry name" value="Winged helix-like DNA-binding domain superfamily/Winged helix DNA-binding domain"/>
    <property type="match status" value="1"/>
</dbReference>
<dbReference type="PANTHER" id="PTHR37318">
    <property type="entry name" value="BSL7504 PROTEIN"/>
    <property type="match status" value="1"/>
</dbReference>
<evidence type="ECO:0000313" key="3">
    <source>
        <dbReference type="Proteomes" id="UP001431313"/>
    </source>
</evidence>
<dbReference type="Pfam" id="PF13601">
    <property type="entry name" value="HTH_34"/>
    <property type="match status" value="1"/>
</dbReference>
<organism evidence="2 3">
    <name type="scientific">Streptomyces pyxinae</name>
    <dbReference type="NCBI Taxonomy" id="2970734"/>
    <lineage>
        <taxon>Bacteria</taxon>
        <taxon>Bacillati</taxon>
        <taxon>Actinomycetota</taxon>
        <taxon>Actinomycetes</taxon>
        <taxon>Kitasatosporales</taxon>
        <taxon>Streptomycetaceae</taxon>
        <taxon>Streptomyces</taxon>
    </lineage>
</organism>
<dbReference type="EMBL" id="JANUGQ010000003">
    <property type="protein sequence ID" value="MCS0635310.1"/>
    <property type="molecule type" value="Genomic_DNA"/>
</dbReference>
<keyword evidence="3" id="KW-1185">Reference proteome</keyword>
<dbReference type="InterPro" id="IPR027395">
    <property type="entry name" value="WH_DNA-bd_dom"/>
</dbReference>
<dbReference type="PANTHER" id="PTHR37318:SF1">
    <property type="entry name" value="BSL7504 PROTEIN"/>
    <property type="match status" value="1"/>
</dbReference>
<gene>
    <name evidence="2" type="ORF">NX801_06490</name>
</gene>